<evidence type="ECO:0000256" key="7">
    <source>
        <dbReference type="ARBA" id="ARBA00022822"/>
    </source>
</evidence>
<dbReference type="PIRSF" id="PIRSF500824">
    <property type="entry name" value="TrpB_prok"/>
    <property type="match status" value="1"/>
</dbReference>
<proteinExistence type="inferred from homology"/>
<dbReference type="UniPathway" id="UPA00035">
    <property type="reaction ID" value="UER00044"/>
</dbReference>
<dbReference type="EMBL" id="NEXF01000192">
    <property type="protein sequence ID" value="PSO07754.1"/>
    <property type="molecule type" value="Genomic_DNA"/>
</dbReference>
<evidence type="ECO:0000256" key="8">
    <source>
        <dbReference type="ARBA" id="ARBA00022898"/>
    </source>
</evidence>
<evidence type="ECO:0000256" key="10">
    <source>
        <dbReference type="ARBA" id="ARBA00023239"/>
    </source>
</evidence>
<organism evidence="14 15">
    <name type="scientific">Candidatus Marsarchaeota G2 archaeon BE_D</name>
    <dbReference type="NCBI Taxonomy" id="1978158"/>
    <lineage>
        <taxon>Archaea</taxon>
        <taxon>Candidatus Marsarchaeota</taxon>
        <taxon>Candidatus Marsarchaeota group 2</taxon>
    </lineage>
</organism>
<keyword evidence="7 12" id="KW-0822">Tryptophan biosynthesis</keyword>
<protein>
    <recommendedName>
        <fullName evidence="12">Tryptophan synthase beta chain</fullName>
        <ecNumber evidence="12">4.2.1.20</ecNumber>
    </recommendedName>
</protein>
<comment type="catalytic activity">
    <reaction evidence="11 12">
        <text>(1S,2R)-1-C-(indol-3-yl)glycerol 3-phosphate + L-serine = D-glyceraldehyde 3-phosphate + L-tryptophan + H2O</text>
        <dbReference type="Rhea" id="RHEA:10532"/>
        <dbReference type="ChEBI" id="CHEBI:15377"/>
        <dbReference type="ChEBI" id="CHEBI:33384"/>
        <dbReference type="ChEBI" id="CHEBI:57912"/>
        <dbReference type="ChEBI" id="CHEBI:58866"/>
        <dbReference type="ChEBI" id="CHEBI:59776"/>
        <dbReference type="EC" id="4.2.1.20"/>
    </reaction>
</comment>
<dbReference type="GO" id="GO:0004834">
    <property type="term" value="F:tryptophan synthase activity"/>
    <property type="evidence" value="ECO:0007669"/>
    <property type="project" value="UniProtKB-UniRule"/>
</dbReference>
<keyword evidence="6 12" id="KW-0028">Amino-acid biosynthesis</keyword>
<dbReference type="HAMAP" id="MF_00133">
    <property type="entry name" value="Trp_synth_beta"/>
    <property type="match status" value="1"/>
</dbReference>
<dbReference type="AlphaFoldDB" id="A0A2R6CA50"/>
<comment type="cofactor">
    <cofactor evidence="1 12">
        <name>pyridoxal 5'-phosphate</name>
        <dbReference type="ChEBI" id="CHEBI:597326"/>
    </cofactor>
</comment>
<dbReference type="InterPro" id="IPR023026">
    <property type="entry name" value="Trp_synth_beta/beta-like"/>
</dbReference>
<evidence type="ECO:0000256" key="5">
    <source>
        <dbReference type="ARBA" id="ARBA00011270"/>
    </source>
</evidence>
<accession>A0A2R6CA50</accession>
<evidence type="ECO:0000256" key="3">
    <source>
        <dbReference type="ARBA" id="ARBA00004733"/>
    </source>
</evidence>
<dbReference type="Proteomes" id="UP000242015">
    <property type="component" value="Unassembled WGS sequence"/>
</dbReference>
<dbReference type="InterPro" id="IPR036052">
    <property type="entry name" value="TrpB-like_PALP_sf"/>
</dbReference>
<evidence type="ECO:0000313" key="14">
    <source>
        <dbReference type="EMBL" id="PSO07754.1"/>
    </source>
</evidence>
<dbReference type="GO" id="GO:0005737">
    <property type="term" value="C:cytoplasm"/>
    <property type="evidence" value="ECO:0007669"/>
    <property type="project" value="TreeGrafter"/>
</dbReference>
<dbReference type="Pfam" id="PF00291">
    <property type="entry name" value="PALP"/>
    <property type="match status" value="1"/>
</dbReference>
<feature type="modified residue" description="N6-(pyridoxal phosphate)lysine" evidence="12">
    <location>
        <position position="120"/>
    </location>
</feature>
<evidence type="ECO:0000256" key="12">
    <source>
        <dbReference type="HAMAP-Rule" id="MF_00133"/>
    </source>
</evidence>
<dbReference type="PANTHER" id="PTHR48077">
    <property type="entry name" value="TRYPTOPHAN SYNTHASE-RELATED"/>
    <property type="match status" value="1"/>
</dbReference>
<keyword evidence="8 12" id="KW-0663">Pyridoxal phosphate</keyword>
<keyword evidence="9 12" id="KW-0057">Aromatic amino acid biosynthesis</keyword>
<dbReference type="GO" id="GO:0030170">
    <property type="term" value="F:pyridoxal phosphate binding"/>
    <property type="evidence" value="ECO:0007669"/>
    <property type="project" value="InterPro"/>
</dbReference>
<dbReference type="NCBIfam" id="TIGR01415">
    <property type="entry name" value="trpB_rel"/>
    <property type="match status" value="1"/>
</dbReference>
<comment type="similarity">
    <text evidence="4 12">Belongs to the TrpB family.</text>
</comment>
<evidence type="ECO:0000256" key="11">
    <source>
        <dbReference type="ARBA" id="ARBA00049047"/>
    </source>
</evidence>
<feature type="domain" description="Tryptophan synthase beta chain-like PALP" evidence="13">
    <location>
        <begin position="84"/>
        <end position="422"/>
    </location>
</feature>
<keyword evidence="10 12" id="KW-0456">Lyase</keyword>
<gene>
    <name evidence="12" type="primary">trpB</name>
    <name evidence="14" type="ORF">B9Q04_09160</name>
</gene>
<evidence type="ECO:0000259" key="13">
    <source>
        <dbReference type="Pfam" id="PF00291"/>
    </source>
</evidence>
<comment type="function">
    <text evidence="2 12">The beta subunit is responsible for the synthesis of L-tryptophan from indole and L-serine.</text>
</comment>
<dbReference type="EC" id="4.2.1.20" evidence="12"/>
<evidence type="ECO:0000256" key="9">
    <source>
        <dbReference type="ARBA" id="ARBA00023141"/>
    </source>
</evidence>
<dbReference type="Gene3D" id="3.40.50.1100">
    <property type="match status" value="2"/>
</dbReference>
<sequence>MATKGYADKEFGAFLDPDELPRRWYNIVPDLPEKLAPMLDPHTLEPIPQESLERLFPKELVRQQFSEERWFDIPEPVWDAYRRLPRPTPLIRAKRLENYLRTPAMIFYKAEQFTPVGSMKPNTAIPQAYYAKQQGVELAVSETGAGQWGSALAMSCSLFGLKSRIYMVRVSAQQKPYRKILMQTYGTEVLESPSSNTEVGRKLLKENPNHPGSLGIAISEAVEDTLSNEGARYLLASAFNYALAHQTIIGLEVQKQLELLDMEPDVMCGCIGGGSNFSGFIYPFVGEKLKGKNNIRFVACEPAAVPSTTKGKFTYDYADTAEHTPLVKMYTVGHKFANPPIHAGGLRYHGKAPSLSLLIHRGVVESTAFHQTKVFEAAKIFAQTEGVITAPESAHGLRYAIDEALRCKQTGERKVIIFNNCGHGLLDLSAYDEYNRGALQDWEPTVVTPYPEYVK</sequence>
<name>A0A2R6CA50_9ARCH</name>
<dbReference type="PIRSF" id="PIRSF001413">
    <property type="entry name" value="Trp_syn_beta"/>
    <property type="match status" value="1"/>
</dbReference>
<evidence type="ECO:0000313" key="15">
    <source>
        <dbReference type="Proteomes" id="UP000242015"/>
    </source>
</evidence>
<dbReference type="InterPro" id="IPR001926">
    <property type="entry name" value="TrpB-like_PALP"/>
</dbReference>
<comment type="pathway">
    <text evidence="3 12">Amino-acid biosynthesis; L-tryptophan biosynthesis; L-tryptophan from chorismate: step 5/5.</text>
</comment>
<evidence type="ECO:0000256" key="6">
    <source>
        <dbReference type="ARBA" id="ARBA00022605"/>
    </source>
</evidence>
<comment type="subunit">
    <text evidence="5 12">Tetramer of two alpha and two beta chains.</text>
</comment>
<dbReference type="GO" id="GO:0052684">
    <property type="term" value="F:L-serine hydro-lyase (adding indole, L-tryptophan-forming) activity"/>
    <property type="evidence" value="ECO:0007669"/>
    <property type="project" value="TreeGrafter"/>
</dbReference>
<evidence type="ECO:0000256" key="2">
    <source>
        <dbReference type="ARBA" id="ARBA00002786"/>
    </source>
</evidence>
<evidence type="ECO:0000256" key="1">
    <source>
        <dbReference type="ARBA" id="ARBA00001933"/>
    </source>
</evidence>
<comment type="caution">
    <text evidence="14">The sequence shown here is derived from an EMBL/GenBank/DDBJ whole genome shotgun (WGS) entry which is preliminary data.</text>
</comment>
<evidence type="ECO:0000256" key="4">
    <source>
        <dbReference type="ARBA" id="ARBA00009982"/>
    </source>
</evidence>
<dbReference type="SUPFAM" id="SSF53686">
    <property type="entry name" value="Tryptophan synthase beta subunit-like PLP-dependent enzymes"/>
    <property type="match status" value="1"/>
</dbReference>
<dbReference type="PANTHER" id="PTHR48077:SF6">
    <property type="entry name" value="TRYPTOPHAN SYNTHASE"/>
    <property type="match status" value="1"/>
</dbReference>
<dbReference type="InterPro" id="IPR006316">
    <property type="entry name" value="Trp_synth_b-like"/>
</dbReference>
<reference evidence="14 15" key="1">
    <citation type="submission" date="2017-04" db="EMBL/GenBank/DDBJ databases">
        <title>Novel microbial lineages endemic to geothermal iron-oxide mats fill important gaps in the evolutionary history of Archaea.</title>
        <authorList>
            <person name="Jay Z.J."/>
            <person name="Beam J.P."/>
            <person name="Dlakic M."/>
            <person name="Rusch D.B."/>
            <person name="Kozubal M.A."/>
            <person name="Inskeep W.P."/>
        </authorList>
    </citation>
    <scope>NUCLEOTIDE SEQUENCE [LARGE SCALE GENOMIC DNA]</scope>
    <source>
        <strain evidence="14">BE_D</strain>
    </source>
</reference>
<dbReference type="NCBIfam" id="NF009057">
    <property type="entry name" value="PRK12391.1"/>
    <property type="match status" value="1"/>
</dbReference>